<comment type="caution">
    <text evidence="2">The sequence shown here is derived from an EMBL/GenBank/DDBJ whole genome shotgun (WGS) entry which is preliminary data.</text>
</comment>
<keyword evidence="3" id="KW-1185">Reference proteome</keyword>
<sequence>MKVFASICLLPTSLCHSGALVNHFREVEKERENQTGPISGVSGCNLLVITFASGSDVGDSTGFVLEYSVLTSSSLSPLSQDYIVNSGVAGIIRHPSSGSRYENYELDTFVILPSLGSNTNVIYFRDTLEANYCYDSLSVYRY</sequence>
<protein>
    <submittedName>
        <fullName evidence="2">Uncharacterized protein</fullName>
    </submittedName>
</protein>
<dbReference type="AlphaFoldDB" id="A0A1D2M8A0"/>
<proteinExistence type="predicted"/>
<dbReference type="EMBL" id="LJIJ01002813">
    <property type="protein sequence ID" value="ODM89200.1"/>
    <property type="molecule type" value="Genomic_DNA"/>
</dbReference>
<feature type="chain" id="PRO_5013198595" evidence="1">
    <location>
        <begin position="16"/>
        <end position="142"/>
    </location>
</feature>
<feature type="signal peptide" evidence="1">
    <location>
        <begin position="1"/>
        <end position="15"/>
    </location>
</feature>
<evidence type="ECO:0000313" key="2">
    <source>
        <dbReference type="EMBL" id="ODM89200.1"/>
    </source>
</evidence>
<organism evidence="2 3">
    <name type="scientific">Orchesella cincta</name>
    <name type="common">Springtail</name>
    <name type="synonym">Podura cincta</name>
    <dbReference type="NCBI Taxonomy" id="48709"/>
    <lineage>
        <taxon>Eukaryota</taxon>
        <taxon>Metazoa</taxon>
        <taxon>Ecdysozoa</taxon>
        <taxon>Arthropoda</taxon>
        <taxon>Hexapoda</taxon>
        <taxon>Collembola</taxon>
        <taxon>Entomobryomorpha</taxon>
        <taxon>Entomobryoidea</taxon>
        <taxon>Orchesellidae</taxon>
        <taxon>Orchesellinae</taxon>
        <taxon>Orchesella</taxon>
    </lineage>
</organism>
<dbReference type="Proteomes" id="UP000094527">
    <property type="component" value="Unassembled WGS sequence"/>
</dbReference>
<evidence type="ECO:0000313" key="3">
    <source>
        <dbReference type="Proteomes" id="UP000094527"/>
    </source>
</evidence>
<reference evidence="2 3" key="1">
    <citation type="journal article" date="2016" name="Genome Biol. Evol.">
        <title>Gene Family Evolution Reflects Adaptation to Soil Environmental Stressors in the Genome of the Collembolan Orchesella cincta.</title>
        <authorList>
            <person name="Faddeeva-Vakhrusheva A."/>
            <person name="Derks M.F."/>
            <person name="Anvar S.Y."/>
            <person name="Agamennone V."/>
            <person name="Suring W."/>
            <person name="Smit S."/>
            <person name="van Straalen N.M."/>
            <person name="Roelofs D."/>
        </authorList>
    </citation>
    <scope>NUCLEOTIDE SEQUENCE [LARGE SCALE GENOMIC DNA]</scope>
    <source>
        <tissue evidence="2">Mixed pool</tissue>
    </source>
</reference>
<keyword evidence="1" id="KW-0732">Signal</keyword>
<evidence type="ECO:0000256" key="1">
    <source>
        <dbReference type="SAM" id="SignalP"/>
    </source>
</evidence>
<name>A0A1D2M8A0_ORCCI</name>
<accession>A0A1D2M8A0</accession>
<gene>
    <name evidence="2" type="ORF">Ocin01_17482</name>
</gene>